<evidence type="ECO:0000313" key="2">
    <source>
        <dbReference type="Proteomes" id="UP000242715"/>
    </source>
</evidence>
<dbReference type="AlphaFoldDB" id="A0A2Z6LQN6"/>
<gene>
    <name evidence="1" type="ORF">TSUD_32980</name>
</gene>
<dbReference type="EMBL" id="DF973214">
    <property type="protein sequence ID" value="GAU20551.1"/>
    <property type="molecule type" value="Genomic_DNA"/>
</dbReference>
<dbReference type="Proteomes" id="UP000242715">
    <property type="component" value="Unassembled WGS sequence"/>
</dbReference>
<reference evidence="2" key="1">
    <citation type="journal article" date="2017" name="Front. Plant Sci.">
        <title>Climate Clever Clovers: New Paradigm to Reduce the Environmental Footprint of Ruminants by Breeding Low Methanogenic Forages Utilizing Haplotype Variation.</title>
        <authorList>
            <person name="Kaur P."/>
            <person name="Appels R."/>
            <person name="Bayer P.E."/>
            <person name="Keeble-Gagnere G."/>
            <person name="Wang J."/>
            <person name="Hirakawa H."/>
            <person name="Shirasawa K."/>
            <person name="Vercoe P."/>
            <person name="Stefanova K."/>
            <person name="Durmic Z."/>
            <person name="Nichols P."/>
            <person name="Revell C."/>
            <person name="Isobe S.N."/>
            <person name="Edwards D."/>
            <person name="Erskine W."/>
        </authorList>
    </citation>
    <scope>NUCLEOTIDE SEQUENCE [LARGE SCALE GENOMIC DNA]</scope>
    <source>
        <strain evidence="2">cv. Daliak</strain>
    </source>
</reference>
<evidence type="ECO:0000313" key="1">
    <source>
        <dbReference type="EMBL" id="GAU20551.1"/>
    </source>
</evidence>
<accession>A0A2Z6LQN6</accession>
<sequence length="195" mass="22989">MVRVQCVPNKYLWNKHKKGNKGIRYGLKVVPHVGKFSTRIRKIVLPQRNYELFEANGSISYNIGFHGLNAGDSSHLSTKVPYQIDHFFPWKHAPSNLSINHPLNSKSNSSCCYKENQSWNLFNCSCNGVLVSKTFDFDWDKICSKSSDRHKIITANNSFHQWQQEQRSAQDYHRQQRQQLLHHQWQQEQRRHKIV</sequence>
<name>A0A2Z6LQN6_TRISU</name>
<proteinExistence type="predicted"/>
<protein>
    <submittedName>
        <fullName evidence="1">Uncharacterized protein</fullName>
    </submittedName>
</protein>
<organism evidence="1 2">
    <name type="scientific">Trifolium subterraneum</name>
    <name type="common">Subterranean clover</name>
    <dbReference type="NCBI Taxonomy" id="3900"/>
    <lineage>
        <taxon>Eukaryota</taxon>
        <taxon>Viridiplantae</taxon>
        <taxon>Streptophyta</taxon>
        <taxon>Embryophyta</taxon>
        <taxon>Tracheophyta</taxon>
        <taxon>Spermatophyta</taxon>
        <taxon>Magnoliopsida</taxon>
        <taxon>eudicotyledons</taxon>
        <taxon>Gunneridae</taxon>
        <taxon>Pentapetalae</taxon>
        <taxon>rosids</taxon>
        <taxon>fabids</taxon>
        <taxon>Fabales</taxon>
        <taxon>Fabaceae</taxon>
        <taxon>Papilionoideae</taxon>
        <taxon>50 kb inversion clade</taxon>
        <taxon>NPAAA clade</taxon>
        <taxon>Hologalegina</taxon>
        <taxon>IRL clade</taxon>
        <taxon>Trifolieae</taxon>
        <taxon>Trifolium</taxon>
    </lineage>
</organism>
<keyword evidence="2" id="KW-1185">Reference proteome</keyword>